<keyword evidence="2" id="KW-1185">Reference proteome</keyword>
<dbReference type="InterPro" id="IPR015946">
    <property type="entry name" value="KH_dom-like_a/b"/>
</dbReference>
<dbReference type="InterPro" id="IPR003718">
    <property type="entry name" value="OsmC/Ohr_fam"/>
</dbReference>
<organism evidence="1 2">
    <name type="scientific">Pontibacter mucosus</name>
    <dbReference type="NCBI Taxonomy" id="1649266"/>
    <lineage>
        <taxon>Bacteria</taxon>
        <taxon>Pseudomonadati</taxon>
        <taxon>Bacteroidota</taxon>
        <taxon>Cytophagia</taxon>
        <taxon>Cytophagales</taxon>
        <taxon>Hymenobacteraceae</taxon>
        <taxon>Pontibacter</taxon>
    </lineage>
</organism>
<dbReference type="PANTHER" id="PTHR39624:SF2">
    <property type="entry name" value="OSMC-LIKE PROTEIN"/>
    <property type="match status" value="1"/>
</dbReference>
<proteinExistence type="predicted"/>
<name>A0A2T5YL64_9BACT</name>
<comment type="caution">
    <text evidence="1">The sequence shown here is derived from an EMBL/GenBank/DDBJ whole genome shotgun (WGS) entry which is preliminary data.</text>
</comment>
<dbReference type="Gene3D" id="3.30.300.20">
    <property type="match status" value="1"/>
</dbReference>
<dbReference type="Proteomes" id="UP000244225">
    <property type="component" value="Unassembled WGS sequence"/>
</dbReference>
<sequence length="187" mass="21111">MRPTRTFTQQLYFQYDFLKPFSPSSLYLYNTAHKVSIMSLEEREGFVTVYTESSAPLVAHISAGTDTMTIDESGIAQGVKEGADPYDYLLAALGSCTVITLHMYAQRKGWPLERAEVSLRHERIHADDCQHCEEKTAKLTNVVKHLRLIGNLTEEQRQRLKVIAGKCPVQKTLEAGIAVETHLLEEK</sequence>
<dbReference type="AlphaFoldDB" id="A0A2T5YL64"/>
<accession>A0A2T5YL64</accession>
<dbReference type="EMBL" id="QBKI01000003">
    <property type="protein sequence ID" value="PTX20017.1"/>
    <property type="molecule type" value="Genomic_DNA"/>
</dbReference>
<dbReference type="SUPFAM" id="SSF82784">
    <property type="entry name" value="OsmC-like"/>
    <property type="match status" value="1"/>
</dbReference>
<protein>
    <submittedName>
        <fullName evidence="1">Putative redox protein</fullName>
    </submittedName>
</protein>
<gene>
    <name evidence="1" type="ORF">C8N40_10389</name>
</gene>
<reference evidence="1 2" key="1">
    <citation type="submission" date="2018-04" db="EMBL/GenBank/DDBJ databases">
        <title>Genomic Encyclopedia of Archaeal and Bacterial Type Strains, Phase II (KMG-II): from individual species to whole genera.</title>
        <authorList>
            <person name="Goeker M."/>
        </authorList>
    </citation>
    <scope>NUCLEOTIDE SEQUENCE [LARGE SCALE GENOMIC DNA]</scope>
    <source>
        <strain evidence="1 2">DSM 100162</strain>
    </source>
</reference>
<evidence type="ECO:0000313" key="2">
    <source>
        <dbReference type="Proteomes" id="UP000244225"/>
    </source>
</evidence>
<dbReference type="PANTHER" id="PTHR39624">
    <property type="entry name" value="PROTEIN INVOLVED IN RIMO-MEDIATED BETA-METHYLTHIOLATION OF RIBOSOMAL PROTEIN S12 YCAO"/>
    <property type="match status" value="1"/>
</dbReference>
<dbReference type="InterPro" id="IPR036102">
    <property type="entry name" value="OsmC/Ohrsf"/>
</dbReference>
<evidence type="ECO:0000313" key="1">
    <source>
        <dbReference type="EMBL" id="PTX20017.1"/>
    </source>
</evidence>
<dbReference type="Pfam" id="PF02566">
    <property type="entry name" value="OsmC"/>
    <property type="match status" value="1"/>
</dbReference>